<dbReference type="SUPFAM" id="SSF64182">
    <property type="entry name" value="DHH phosphoesterases"/>
    <property type="match status" value="1"/>
</dbReference>
<feature type="domain" description="DDH" evidence="1">
    <location>
        <begin position="16"/>
        <end position="153"/>
    </location>
</feature>
<dbReference type="Proteomes" id="UP000050865">
    <property type="component" value="Unassembled WGS sequence"/>
</dbReference>
<dbReference type="Gene3D" id="3.10.310.30">
    <property type="match status" value="1"/>
</dbReference>
<dbReference type="GO" id="GO:0003676">
    <property type="term" value="F:nucleic acid binding"/>
    <property type="evidence" value="ECO:0007669"/>
    <property type="project" value="InterPro"/>
</dbReference>
<dbReference type="PATRIC" id="fig|1423730.4.peg.1760"/>
<evidence type="ECO:0000313" key="4">
    <source>
        <dbReference type="Proteomes" id="UP000050865"/>
    </source>
</evidence>
<dbReference type="Gene3D" id="3.90.1640.10">
    <property type="entry name" value="inorganic pyrophosphatase (n-terminal core)"/>
    <property type="match status" value="1"/>
</dbReference>
<comment type="caution">
    <text evidence="3">The sequence shown here is derived from an EMBL/GenBank/DDBJ whole genome shotgun (WGS) entry which is preliminary data.</text>
</comment>
<dbReference type="RefSeq" id="WP_056989452.1">
    <property type="nucleotide sequence ID" value="NZ_AYZJ01000029.1"/>
</dbReference>
<dbReference type="Pfam" id="PF02272">
    <property type="entry name" value="DHHA1"/>
    <property type="match status" value="1"/>
</dbReference>
<dbReference type="Pfam" id="PF01368">
    <property type="entry name" value="DHH"/>
    <property type="match status" value="1"/>
</dbReference>
<protein>
    <submittedName>
        <fullName evidence="3">Phosphoesterase, dhh family protein</fullName>
    </submittedName>
</protein>
<gene>
    <name evidence="3" type="ORF">FC75_GL001683</name>
</gene>
<dbReference type="InterPro" id="IPR001667">
    <property type="entry name" value="DDH_dom"/>
</dbReference>
<dbReference type="EMBL" id="AYZJ01000029">
    <property type="protein sequence ID" value="KRN23043.1"/>
    <property type="molecule type" value="Genomic_DNA"/>
</dbReference>
<dbReference type="PANTHER" id="PTHR47618">
    <property type="entry name" value="BIFUNCTIONAL OLIGORIBONUCLEASE AND PAP PHOSPHATASE NRNA"/>
    <property type="match status" value="1"/>
</dbReference>
<evidence type="ECO:0000259" key="2">
    <source>
        <dbReference type="Pfam" id="PF02272"/>
    </source>
</evidence>
<organism evidence="3 4">
    <name type="scientific">Lacticaseibacillus camelliae DSM 22697 = JCM 13995</name>
    <dbReference type="NCBI Taxonomy" id="1423730"/>
    <lineage>
        <taxon>Bacteria</taxon>
        <taxon>Bacillati</taxon>
        <taxon>Bacillota</taxon>
        <taxon>Bacilli</taxon>
        <taxon>Lactobacillales</taxon>
        <taxon>Lactobacillaceae</taxon>
        <taxon>Lacticaseibacillus</taxon>
    </lineage>
</organism>
<keyword evidence="4" id="KW-1185">Reference proteome</keyword>
<dbReference type="InterPro" id="IPR003156">
    <property type="entry name" value="DHHA1_dom"/>
</dbReference>
<dbReference type="STRING" id="1423730.FC75_GL001683"/>
<proteinExistence type="predicted"/>
<reference evidence="3 4" key="1">
    <citation type="journal article" date="2015" name="Genome Announc.">
        <title>Expanding the biotechnology potential of lactobacilli through comparative genomics of 213 strains and associated genera.</title>
        <authorList>
            <person name="Sun Z."/>
            <person name="Harris H.M."/>
            <person name="McCann A."/>
            <person name="Guo C."/>
            <person name="Argimon S."/>
            <person name="Zhang W."/>
            <person name="Yang X."/>
            <person name="Jeffery I.B."/>
            <person name="Cooney J.C."/>
            <person name="Kagawa T.F."/>
            <person name="Liu W."/>
            <person name="Song Y."/>
            <person name="Salvetti E."/>
            <person name="Wrobel A."/>
            <person name="Rasinkangas P."/>
            <person name="Parkhill J."/>
            <person name="Rea M.C."/>
            <person name="O'Sullivan O."/>
            <person name="Ritari J."/>
            <person name="Douillard F.P."/>
            <person name="Paul Ross R."/>
            <person name="Yang R."/>
            <person name="Briner A.E."/>
            <person name="Felis G.E."/>
            <person name="de Vos W.M."/>
            <person name="Barrangou R."/>
            <person name="Klaenhammer T.R."/>
            <person name="Caufield P.W."/>
            <person name="Cui Y."/>
            <person name="Zhang H."/>
            <person name="O'Toole P.W."/>
        </authorList>
    </citation>
    <scope>NUCLEOTIDE SEQUENCE [LARGE SCALE GENOMIC DNA]</scope>
    <source>
        <strain evidence="3 4">DSM 22697</strain>
    </source>
</reference>
<accession>A0A0R2F449</accession>
<dbReference type="InterPro" id="IPR038763">
    <property type="entry name" value="DHH_sf"/>
</dbReference>
<evidence type="ECO:0000313" key="3">
    <source>
        <dbReference type="EMBL" id="KRN23043.1"/>
    </source>
</evidence>
<dbReference type="PANTHER" id="PTHR47618:SF1">
    <property type="entry name" value="BIFUNCTIONAL OLIGORIBONUCLEASE AND PAP PHOSPHATASE NRNA"/>
    <property type="match status" value="1"/>
</dbReference>
<dbReference type="InterPro" id="IPR051319">
    <property type="entry name" value="Oligoribo/pAp-PDE_c-di-AMP_PDE"/>
</dbReference>
<feature type="domain" description="DHHA1" evidence="2">
    <location>
        <begin position="227"/>
        <end position="310"/>
    </location>
</feature>
<dbReference type="AlphaFoldDB" id="A0A0R2F449"/>
<name>A0A0R2F449_9LACO</name>
<evidence type="ECO:0000259" key="1">
    <source>
        <dbReference type="Pfam" id="PF01368"/>
    </source>
</evidence>
<sequence length="324" mass="35134">MIQEKILEAIQSYATIIIHRHVKPDPDALGSQGGLAAAIREAYPSKHVYQVGGPVGDLNWLSTMQEVPDDTYQGALVIVCDTADRPRISDDRFDRGAMLIKIDHHPNDDAYGDLQWVDEDASSVSEMIFDLIQGSTRKLFLTAASARLLYAGIVGDTGRFRFNNTQPHTLAAAARLIEEDFDPAGLNNRMNAMTFAQAKLQSYIFDHMTISDSGAATVTIPLAETEKLGLQPDEVHAAVGTPGRLGEVQAWALFVEQAGDEPYRVNLRSKGPIINGLAKAHRGGGHPLASGAKAEDQAEIAQITKELDELTAGFSKVGHHDQSI</sequence>